<accession>A0ABQ8V6K6</accession>
<feature type="region of interest" description="Disordered" evidence="1">
    <location>
        <begin position="1"/>
        <end position="51"/>
    </location>
</feature>
<organism evidence="2 3">
    <name type="scientific">Lentinula lateritia</name>
    <dbReference type="NCBI Taxonomy" id="40482"/>
    <lineage>
        <taxon>Eukaryota</taxon>
        <taxon>Fungi</taxon>
        <taxon>Dikarya</taxon>
        <taxon>Basidiomycota</taxon>
        <taxon>Agaricomycotina</taxon>
        <taxon>Agaricomycetes</taxon>
        <taxon>Agaricomycetidae</taxon>
        <taxon>Agaricales</taxon>
        <taxon>Marasmiineae</taxon>
        <taxon>Omphalotaceae</taxon>
        <taxon>Lentinula</taxon>
    </lineage>
</organism>
<keyword evidence="3" id="KW-1185">Reference proteome</keyword>
<feature type="compositionally biased region" description="Gly residues" evidence="1">
    <location>
        <begin position="233"/>
        <end position="263"/>
    </location>
</feature>
<feature type="region of interest" description="Disordered" evidence="1">
    <location>
        <begin position="231"/>
        <end position="279"/>
    </location>
</feature>
<reference evidence="2" key="1">
    <citation type="submission" date="2022-08" db="EMBL/GenBank/DDBJ databases">
        <title>A Global Phylogenomic Analysis of the Shiitake Genus Lentinula.</title>
        <authorList>
            <consortium name="DOE Joint Genome Institute"/>
            <person name="Sierra-Patev S."/>
            <person name="Min B."/>
            <person name="Naranjo-Ortiz M."/>
            <person name="Looney B."/>
            <person name="Konkel Z."/>
            <person name="Slot J.C."/>
            <person name="Sakamoto Y."/>
            <person name="Steenwyk J.L."/>
            <person name="Rokas A."/>
            <person name="Carro J."/>
            <person name="Camarero S."/>
            <person name="Ferreira P."/>
            <person name="Molpeceres G."/>
            <person name="Ruiz-Duenas F.J."/>
            <person name="Serrano A."/>
            <person name="Henrissat B."/>
            <person name="Drula E."/>
            <person name="Hughes K.W."/>
            <person name="Mata J.L."/>
            <person name="Ishikawa N.K."/>
            <person name="Vargas-Isla R."/>
            <person name="Ushijima S."/>
            <person name="Smith C.A."/>
            <person name="Ahrendt S."/>
            <person name="Andreopoulos W."/>
            <person name="He G."/>
            <person name="Labutti K."/>
            <person name="Lipzen A."/>
            <person name="Ng V."/>
            <person name="Riley R."/>
            <person name="Sandor L."/>
            <person name="Barry K."/>
            <person name="Martinez A.T."/>
            <person name="Xiao Y."/>
            <person name="Gibbons J.G."/>
            <person name="Terashima K."/>
            <person name="Grigoriev I.V."/>
            <person name="Hibbett D.S."/>
        </authorList>
    </citation>
    <scope>NUCLEOTIDE SEQUENCE</scope>
    <source>
        <strain evidence="2">RHP3577 ss4</strain>
    </source>
</reference>
<sequence length="279" mass="30818">MYRQGMPSSYGPQSTSGYDLRPSRRNRNTSGGTRPYSHQSRASYNSSTNVDDVENEFIEDRTPSFKIPSDFFRTPVGALEFEWFGEYPDTDEDVFYVQMPLPDGTEWKIRIFPSGRTNMSIFGYFLQPVGDDGVPCVPEGFKVRLALGGPPVESWEQRFNGCLNLNLPPVITNEKWYFKEGQKVVICKNEEAVGEITIPVNAERERERQRQRNNGRSVRFFPLTRGGFPIIGHSGGRSGGGHSSGGRLGGGHSDGGRLGGGRLSGDNSGSGPFAGTRYA</sequence>
<dbReference type="EMBL" id="JANVFT010000069">
    <property type="protein sequence ID" value="KAJ4476828.1"/>
    <property type="molecule type" value="Genomic_DNA"/>
</dbReference>
<feature type="compositionally biased region" description="Polar residues" evidence="1">
    <location>
        <begin position="1"/>
        <end position="17"/>
    </location>
</feature>
<dbReference type="Proteomes" id="UP001150217">
    <property type="component" value="Unassembled WGS sequence"/>
</dbReference>
<feature type="compositionally biased region" description="Polar residues" evidence="1">
    <location>
        <begin position="28"/>
        <end position="50"/>
    </location>
</feature>
<proteinExistence type="predicted"/>
<evidence type="ECO:0000313" key="3">
    <source>
        <dbReference type="Proteomes" id="UP001150217"/>
    </source>
</evidence>
<evidence type="ECO:0000256" key="1">
    <source>
        <dbReference type="SAM" id="MobiDB-lite"/>
    </source>
</evidence>
<evidence type="ECO:0000313" key="2">
    <source>
        <dbReference type="EMBL" id="KAJ4476828.1"/>
    </source>
</evidence>
<comment type="caution">
    <text evidence="2">The sequence shown here is derived from an EMBL/GenBank/DDBJ whole genome shotgun (WGS) entry which is preliminary data.</text>
</comment>
<gene>
    <name evidence="2" type="ORF">C8R41DRAFT_845719</name>
</gene>
<name>A0ABQ8V6K6_9AGAR</name>
<protein>
    <submittedName>
        <fullName evidence="2">Uncharacterized protein</fullName>
    </submittedName>
</protein>